<gene>
    <name evidence="1" type="ORF">LCGC14_2737430</name>
</gene>
<proteinExistence type="predicted"/>
<dbReference type="EMBL" id="LAZR01049709">
    <property type="protein sequence ID" value="KKK89008.1"/>
    <property type="molecule type" value="Genomic_DNA"/>
</dbReference>
<reference evidence="1" key="1">
    <citation type="journal article" date="2015" name="Nature">
        <title>Complex archaea that bridge the gap between prokaryotes and eukaryotes.</title>
        <authorList>
            <person name="Spang A."/>
            <person name="Saw J.H."/>
            <person name="Jorgensen S.L."/>
            <person name="Zaremba-Niedzwiedzka K."/>
            <person name="Martijn J."/>
            <person name="Lind A.E."/>
            <person name="van Eijk R."/>
            <person name="Schleper C."/>
            <person name="Guy L."/>
            <person name="Ettema T.J."/>
        </authorList>
    </citation>
    <scope>NUCLEOTIDE SEQUENCE</scope>
</reference>
<comment type="caution">
    <text evidence="1">The sequence shown here is derived from an EMBL/GenBank/DDBJ whole genome shotgun (WGS) entry which is preliminary data.</text>
</comment>
<evidence type="ECO:0000313" key="1">
    <source>
        <dbReference type="EMBL" id="KKK89008.1"/>
    </source>
</evidence>
<organism evidence="1">
    <name type="scientific">marine sediment metagenome</name>
    <dbReference type="NCBI Taxonomy" id="412755"/>
    <lineage>
        <taxon>unclassified sequences</taxon>
        <taxon>metagenomes</taxon>
        <taxon>ecological metagenomes</taxon>
    </lineage>
</organism>
<dbReference type="AlphaFoldDB" id="A0A0F8Z5I1"/>
<sequence>MPEPTILCRCGKLMIQVDHLAHKERHFGWSWWCKSCGIMEFGGRDFVLSEKGPSKLRRWEAVNS</sequence>
<name>A0A0F8Z5I1_9ZZZZ</name>
<accession>A0A0F8Z5I1</accession>
<protein>
    <submittedName>
        <fullName evidence="1">Uncharacterized protein</fullName>
    </submittedName>
</protein>